<dbReference type="NCBIfam" id="TIGR02675">
    <property type="entry name" value="tape_meas_nterm"/>
    <property type="match status" value="1"/>
</dbReference>
<evidence type="ECO:0000259" key="3">
    <source>
        <dbReference type="Pfam" id="PF20155"/>
    </source>
</evidence>
<organism evidence="4 5">
    <name type="scientific">Paenacidovorax caeni</name>
    <dbReference type="NCBI Taxonomy" id="343013"/>
    <lineage>
        <taxon>Bacteria</taxon>
        <taxon>Pseudomonadati</taxon>
        <taxon>Pseudomonadota</taxon>
        <taxon>Betaproteobacteria</taxon>
        <taxon>Burkholderiales</taxon>
        <taxon>Comamonadaceae</taxon>
        <taxon>Paenacidovorax</taxon>
    </lineage>
</organism>
<feature type="compositionally biased region" description="Basic and acidic residues" evidence="2">
    <location>
        <begin position="1063"/>
        <end position="1084"/>
    </location>
</feature>
<dbReference type="STRING" id="343013.SAMN04489707_1001194"/>
<feature type="compositionally biased region" description="Low complexity" evidence="2">
    <location>
        <begin position="1110"/>
        <end position="1120"/>
    </location>
</feature>
<dbReference type="Proteomes" id="UP000183656">
    <property type="component" value="Unassembled WGS sequence"/>
</dbReference>
<dbReference type="RefSeq" id="WP_054255437.1">
    <property type="nucleotide sequence ID" value="NZ_CYIG01000007.1"/>
</dbReference>
<dbReference type="PANTHER" id="PTHR38812">
    <property type="entry name" value="MU-LIKE PROPHAGE FLUMU PROTEIN GP42"/>
    <property type="match status" value="1"/>
</dbReference>
<feature type="compositionally biased region" description="Low complexity" evidence="2">
    <location>
        <begin position="1085"/>
        <end position="1094"/>
    </location>
</feature>
<dbReference type="AlphaFoldDB" id="A0A1I7F5R9"/>
<dbReference type="OrthoDB" id="7063692at2"/>
<feature type="domain" description="Tape measure protein N-terminal" evidence="3">
    <location>
        <begin position="223"/>
        <end position="412"/>
    </location>
</feature>
<feature type="coiled-coil region" evidence="1">
    <location>
        <begin position="998"/>
        <end position="1027"/>
    </location>
</feature>
<dbReference type="EMBL" id="FPBX01000001">
    <property type="protein sequence ID" value="SFU31558.1"/>
    <property type="molecule type" value="Genomic_DNA"/>
</dbReference>
<evidence type="ECO:0000256" key="2">
    <source>
        <dbReference type="SAM" id="MobiDB-lite"/>
    </source>
</evidence>
<dbReference type="Pfam" id="PF20155">
    <property type="entry name" value="TMP_3"/>
    <property type="match status" value="1"/>
</dbReference>
<protein>
    <submittedName>
        <fullName evidence="4">Tape measure domain-containing protein</fullName>
    </submittedName>
</protein>
<feature type="region of interest" description="Disordered" evidence="2">
    <location>
        <begin position="863"/>
        <end position="910"/>
    </location>
</feature>
<gene>
    <name evidence="4" type="ORF">SAMN04489707_1001194</name>
</gene>
<proteinExistence type="predicted"/>
<feature type="region of interest" description="Disordered" evidence="2">
    <location>
        <begin position="1063"/>
        <end position="1128"/>
    </location>
</feature>
<name>A0A1I7F5R9_9BURK</name>
<evidence type="ECO:0000313" key="5">
    <source>
        <dbReference type="Proteomes" id="UP000183656"/>
    </source>
</evidence>
<evidence type="ECO:0000313" key="4">
    <source>
        <dbReference type="EMBL" id="SFU31558.1"/>
    </source>
</evidence>
<keyword evidence="1" id="KW-0175">Coiled coil</keyword>
<reference evidence="4 5" key="1">
    <citation type="submission" date="2016-10" db="EMBL/GenBank/DDBJ databases">
        <authorList>
            <person name="de Groot N.N."/>
        </authorList>
    </citation>
    <scope>NUCLEOTIDE SEQUENCE [LARGE SCALE GENOMIC DNA]</scope>
    <source>
        <strain evidence="4 5">R-24608</strain>
    </source>
</reference>
<sequence length="1169" mass="120708">MADKQISTELSIGVKGRESITGLADDLDNVAKVLDGDMKTAAQAAAAQLRGLAQQDAAINAFNTLDSEARAAAKALKAAQTEAANYAAQVGRGALMTKEEADGMVRLQAQVKATKDAYDQSSTALKTAQAELTRYGISAKDVGAAQQRLRAQMGSVRESVQELVPGYRAAAAGAGAVEKSARDMGAAVRQAGAQSQEAAQGVGVLGQAAKAAGTAMAAAFTAREAVAAAASMETLQAGLKAVTGDSAKAAQELEFVRAVASKVGVDTVEAGRAFLGLAASTKGTAVEGKATRDVFEAVATAMGKAGKSSAETSNALVALGQMASKGTVQAEELKGQLGEALPGALQAAAAGMGITVEKLNELVEAGSITANDIFPALTKGLNELYGQAGGAQTLSQEFINIKNAFTDMSARLGESGGLNAFKVAAELAQMAILLFGEGLVSAGQKIGVLMGAIMTLDFSRVREEFAAIEKASQTSILKAAQHNDTLRASLELVNPELGKTNGAAAAAAAGLAQAGGAAQAAGAQAAASAGDWTRLQVGYGNVLASVQESISLAQKSVAAREAEGKAAMDLATAFGTEGQQRAAAASAAQASAQALEQLAQARQTELDTLKAKLQSMEFEVAAELKVDDARRKQLEDLRTLIAERTEETRKARAQADASSVVAAKATAEAQAHKDNGGRVRELGDAYAHAEVKVLELRAAQEQGRATAQQVAQAERDAGAALVLYRDALKDSAQATRADIALKRSAIGVRQSALQLAIAEKQTAYELAQAQGDEAGAAQALLEIKRLEAKQALLSAQAKRVEAEGVLAAAEAKRKDLELRGLLTEAAQAEIDASINSATAMLNQAKAAEELAKKLERLAGLRGGGGGGGGGAGETLQNVGDSADKAGDSLKGMGDKAEKAGKQTAGAAKEASQSADSLVSMWWRGENGASKYAQAVNKAMWETVRFHPQTEAGFAAMSAQANKMIETLEGIDAAQQKLQQSAQGSDAALADMRMRLLEIDGTEEEIAAAKAERERNQITLELQRLQLEMERARVWKDNAKLAELDKEIAKQKEMLALLGQIEEKERAQRKRESDKQQAQEKERTKSSTSSSAGPGATPPGAGPSTAPPSSAPGASPDSSPGVKPGAGSTVYVSNITIDGRRQSVGYADRQSQLNGDALIRSLAEAKRVAQ</sequence>
<keyword evidence="5" id="KW-1185">Reference proteome</keyword>
<feature type="coiled-coil region" evidence="1">
    <location>
        <begin position="776"/>
        <end position="857"/>
    </location>
</feature>
<dbReference type="PANTHER" id="PTHR38812:SF2">
    <property type="entry name" value="MU-LIKE PROPHAGE FLUMU PROTEIN GP42"/>
    <property type="match status" value="1"/>
</dbReference>
<feature type="compositionally biased region" description="Gly residues" evidence="2">
    <location>
        <begin position="863"/>
        <end position="872"/>
    </location>
</feature>
<feature type="compositionally biased region" description="Pro residues" evidence="2">
    <location>
        <begin position="1095"/>
        <end position="1109"/>
    </location>
</feature>
<dbReference type="InterPro" id="IPR013491">
    <property type="entry name" value="Tape_meas_N"/>
</dbReference>
<feature type="compositionally biased region" description="Basic and acidic residues" evidence="2">
    <location>
        <begin position="881"/>
        <end position="900"/>
    </location>
</feature>
<evidence type="ECO:0000256" key="1">
    <source>
        <dbReference type="SAM" id="Coils"/>
    </source>
</evidence>
<dbReference type="InterPro" id="IPR053058">
    <property type="entry name" value="Mulikevirus_tape_measure"/>
</dbReference>
<accession>A0A1I7F5R9</accession>